<gene>
    <name evidence="1" type="ORF">IWQ57_001737</name>
</gene>
<proteinExistence type="predicted"/>
<organism evidence="1 2">
    <name type="scientific">Coemansia nantahalensis</name>
    <dbReference type="NCBI Taxonomy" id="2789366"/>
    <lineage>
        <taxon>Eukaryota</taxon>
        <taxon>Fungi</taxon>
        <taxon>Fungi incertae sedis</taxon>
        <taxon>Zoopagomycota</taxon>
        <taxon>Kickxellomycotina</taxon>
        <taxon>Kickxellomycetes</taxon>
        <taxon>Kickxellales</taxon>
        <taxon>Kickxellaceae</taxon>
        <taxon>Coemansia</taxon>
    </lineage>
</organism>
<name>A0ACC1K2W8_9FUNG</name>
<sequence>MFAAGSAVARLVRAADWPIQRVARMSSAVARRSLGLNVHYTETLEDGSTFVSRVPRAMPALSEADLPPRVRELQPGPQTPVTDELRHAVVKLRDEDPAHWTVSRLAKKFGLSALAVLRIAQCPKWRRREIQTAADSEWARLGYKKRLIRIDRLRRRLLW</sequence>
<dbReference type="EMBL" id="JANBUJ010000361">
    <property type="protein sequence ID" value="KAJ2772508.1"/>
    <property type="molecule type" value="Genomic_DNA"/>
</dbReference>
<protein>
    <submittedName>
        <fullName evidence="1">Uncharacterized protein</fullName>
    </submittedName>
</protein>
<dbReference type="Proteomes" id="UP001140234">
    <property type="component" value="Unassembled WGS sequence"/>
</dbReference>
<comment type="caution">
    <text evidence="1">The sequence shown here is derived from an EMBL/GenBank/DDBJ whole genome shotgun (WGS) entry which is preliminary data.</text>
</comment>
<reference evidence="1" key="1">
    <citation type="submission" date="2022-07" db="EMBL/GenBank/DDBJ databases">
        <title>Phylogenomic reconstructions and comparative analyses of Kickxellomycotina fungi.</title>
        <authorList>
            <person name="Reynolds N.K."/>
            <person name="Stajich J.E."/>
            <person name="Barry K."/>
            <person name="Grigoriev I.V."/>
            <person name="Crous P."/>
            <person name="Smith M.E."/>
        </authorList>
    </citation>
    <scope>NUCLEOTIDE SEQUENCE</scope>
    <source>
        <strain evidence="1">CBS 109366</strain>
    </source>
</reference>
<evidence type="ECO:0000313" key="1">
    <source>
        <dbReference type="EMBL" id="KAJ2772508.1"/>
    </source>
</evidence>
<accession>A0ACC1K2W8</accession>
<keyword evidence="2" id="KW-1185">Reference proteome</keyword>
<evidence type="ECO:0000313" key="2">
    <source>
        <dbReference type="Proteomes" id="UP001140234"/>
    </source>
</evidence>